<organism evidence="1 2">
    <name type="scientific">Nocardioides marmotae</name>
    <dbReference type="NCBI Taxonomy" id="2663857"/>
    <lineage>
        <taxon>Bacteria</taxon>
        <taxon>Bacillati</taxon>
        <taxon>Actinomycetota</taxon>
        <taxon>Actinomycetes</taxon>
        <taxon>Propionibacteriales</taxon>
        <taxon>Nocardioidaceae</taxon>
        <taxon>Nocardioides</taxon>
    </lineage>
</organism>
<proteinExistence type="predicted"/>
<dbReference type="Proteomes" id="UP000433406">
    <property type="component" value="Unassembled WGS sequence"/>
</dbReference>
<protein>
    <submittedName>
        <fullName evidence="1">Uncharacterized protein</fullName>
    </submittedName>
</protein>
<dbReference type="AlphaFoldDB" id="A0A6I3J8P6"/>
<sequence>MADVDAIVEDLTSSGVHLGPGTESWLSPDQLAAFQQAVREADLPVHLVLVQPPDDSGITWGDDLLVRVHDAGGPDGVYLGVNNVWTFIDKDQAAFSPTLPDGSQLNLAMQQWGAVRGNTDVVNDAETLLSSGGPDGTALELGDGILVLAEHLSAGSLPAAASAALRAASARREREDGSTSGSTGTPAYDDGSSGDAAIGFVAVVLVVVGVVLGVRRLARRTRPGSKAAQTFALPDSVLDRVRQAGDAELARRARSDVLALGERIDAADLAGSGDAAWAAALDHYEAAGRVLPNDPTAAVDPLDAVGAVVLARRGEEALAAARKGRAFEPSTPCFLNPLHGRAARDHALEHAGRRVQAPICATCRRDLQAGRRPDILDVVVRGRPEHYFETDREPWASTGFGALEPDLVRRLHRGGRQGGRR</sequence>
<comment type="caution">
    <text evidence="1">The sequence shown here is derived from an EMBL/GenBank/DDBJ whole genome shotgun (WGS) entry which is preliminary data.</text>
</comment>
<keyword evidence="2" id="KW-1185">Reference proteome</keyword>
<accession>A0A6I3J8P6</accession>
<dbReference type="RefSeq" id="WP_154614726.1">
    <property type="nucleotide sequence ID" value="NZ_CP053660.1"/>
</dbReference>
<evidence type="ECO:0000313" key="1">
    <source>
        <dbReference type="EMBL" id="MTB95009.1"/>
    </source>
</evidence>
<dbReference type="EMBL" id="WLCI01000008">
    <property type="protein sequence ID" value="MTB95009.1"/>
    <property type="molecule type" value="Genomic_DNA"/>
</dbReference>
<gene>
    <name evidence="1" type="ORF">GGQ22_07910</name>
</gene>
<name>A0A6I3J8P6_9ACTN</name>
<evidence type="ECO:0000313" key="2">
    <source>
        <dbReference type="Proteomes" id="UP000433406"/>
    </source>
</evidence>
<reference evidence="1 2" key="1">
    <citation type="submission" date="2019-10" db="EMBL/GenBank/DDBJ databases">
        <title>Nocardioides novel species isolated from the excrement of Marmot.</title>
        <authorList>
            <person name="Zhang G."/>
        </authorList>
    </citation>
    <scope>NUCLEOTIDE SEQUENCE [LARGE SCALE GENOMIC DNA]</scope>
    <source>
        <strain evidence="2">zg-579</strain>
    </source>
</reference>